<protein>
    <recommendedName>
        <fullName evidence="1">MATH domain-containing protein</fullName>
    </recommendedName>
</protein>
<dbReference type="Proteomes" id="UP000030711">
    <property type="component" value="Unassembled WGS sequence"/>
</dbReference>
<accession>A0AAD9T9J8</accession>
<dbReference type="Pfam" id="PF22486">
    <property type="entry name" value="MATH_2"/>
    <property type="match status" value="2"/>
</dbReference>
<evidence type="ECO:0000259" key="1">
    <source>
        <dbReference type="PROSITE" id="PS50144"/>
    </source>
</evidence>
<gene>
    <name evidence="2" type="ORF">EUGRSUZ_L02529</name>
</gene>
<dbReference type="CDD" id="cd00121">
    <property type="entry name" value="MATH"/>
    <property type="match status" value="2"/>
</dbReference>
<feature type="domain" description="MATH" evidence="1">
    <location>
        <begin position="21"/>
        <end position="152"/>
    </location>
</feature>
<dbReference type="InterPro" id="IPR002083">
    <property type="entry name" value="MATH/TRAF_dom"/>
</dbReference>
<evidence type="ECO:0000313" key="2">
    <source>
        <dbReference type="EMBL" id="KAK2631716.1"/>
    </source>
</evidence>
<proteinExistence type="predicted"/>
<dbReference type="EMBL" id="MU849227">
    <property type="protein sequence ID" value="KAK2631716.1"/>
    <property type="molecule type" value="Genomic_DNA"/>
</dbReference>
<comment type="caution">
    <text evidence="2">The sequence shown here is derived from an EMBL/GenBank/DDBJ whole genome shotgun (WGS) entry which is preliminary data.</text>
</comment>
<dbReference type="PANTHER" id="PTHR46162:SF40">
    <property type="entry name" value="TRAF-LIKE FAMILY PROTEIN"/>
    <property type="match status" value="1"/>
</dbReference>
<reference evidence="2 3" key="1">
    <citation type="journal article" date="2014" name="Nature">
        <title>The genome of Eucalyptus grandis.</title>
        <authorList>
            <person name="Myburg A.A."/>
            <person name="Grattapaglia D."/>
            <person name="Tuskan G.A."/>
            <person name="Hellsten U."/>
            <person name="Hayes R.D."/>
            <person name="Grimwood J."/>
            <person name="Jenkins J."/>
            <person name="Lindquist E."/>
            <person name="Tice H."/>
            <person name="Bauer D."/>
            <person name="Goodstein D.M."/>
            <person name="Dubchak I."/>
            <person name="Poliakov A."/>
            <person name="Mizrachi E."/>
            <person name="Kullan A.R."/>
            <person name="Hussey S.G."/>
            <person name="Pinard D."/>
            <person name="van der Merwe K."/>
            <person name="Singh P."/>
            <person name="van Jaarsveld I."/>
            <person name="Silva-Junior O.B."/>
            <person name="Togawa R.C."/>
            <person name="Pappas M.R."/>
            <person name="Faria D.A."/>
            <person name="Sansaloni C.P."/>
            <person name="Petroli C.D."/>
            <person name="Yang X."/>
            <person name="Ranjan P."/>
            <person name="Tschaplinski T.J."/>
            <person name="Ye C.Y."/>
            <person name="Li T."/>
            <person name="Sterck L."/>
            <person name="Vanneste K."/>
            <person name="Murat F."/>
            <person name="Soler M."/>
            <person name="Clemente H.S."/>
            <person name="Saidi N."/>
            <person name="Cassan-Wang H."/>
            <person name="Dunand C."/>
            <person name="Hefer C.A."/>
            <person name="Bornberg-Bauer E."/>
            <person name="Kersting A.R."/>
            <person name="Vining K."/>
            <person name="Amarasinghe V."/>
            <person name="Ranik M."/>
            <person name="Naithani S."/>
            <person name="Elser J."/>
            <person name="Boyd A.E."/>
            <person name="Liston A."/>
            <person name="Spatafora J.W."/>
            <person name="Dharmwardhana P."/>
            <person name="Raja R."/>
            <person name="Sullivan C."/>
            <person name="Romanel E."/>
            <person name="Alves-Ferreira M."/>
            <person name="Kulheim C."/>
            <person name="Foley W."/>
            <person name="Carocha V."/>
            <person name="Paiva J."/>
            <person name="Kudrna D."/>
            <person name="Brommonschenkel S.H."/>
            <person name="Pasquali G."/>
            <person name="Byrne M."/>
            <person name="Rigault P."/>
            <person name="Tibbits J."/>
            <person name="Spokevicius A."/>
            <person name="Jones R.C."/>
            <person name="Steane D.A."/>
            <person name="Vaillancourt R.E."/>
            <person name="Potts B.M."/>
            <person name="Joubert F."/>
            <person name="Barry K."/>
            <person name="Pappas G.J."/>
            <person name="Strauss S.H."/>
            <person name="Jaiswal P."/>
            <person name="Grima-Pettenati J."/>
            <person name="Salse J."/>
            <person name="Van de Peer Y."/>
            <person name="Rokhsar D.S."/>
            <person name="Schmutz J."/>
        </authorList>
    </citation>
    <scope>NUCLEOTIDE SEQUENCE [LARGE SCALE GENOMIC DNA]</scope>
    <source>
        <strain evidence="3">cv. BRASUZ1</strain>
        <tissue evidence="2">Leaf extractions</tissue>
    </source>
</reference>
<name>A0AAD9T9J8_EUCGR</name>
<dbReference type="AlphaFoldDB" id="A0AAD9T9J8"/>
<sequence>MAMSCFATARESAKYKRDLPPAHYLLKIESFKVLSTLDKYDSGEFEVGNHKWRLSLYPKGNKDYNGSGYISLYLSIEDRPLNETVYVNYKLFVHDKLRNKYLTIQDAYEPISSFDVSKTQCGFPRFLSLKEFKKRSNGYLDEKYSCTFGAEVFVMHPAKGRKEESFTLIRYPIQNTFTFKIENWSKFRTDPQPKDFDFEKRKWKLMVYPKVNGAGKGKSLSVYLKMQDLTEKMQVYADFNLRVLDQLKKKYKEKQWGDADFMPLKDLEKSRKGFIQNDTLVVEVQISVVSEVVSKL</sequence>
<dbReference type="InterPro" id="IPR008974">
    <property type="entry name" value="TRAF-like"/>
</dbReference>
<dbReference type="SUPFAM" id="SSF49599">
    <property type="entry name" value="TRAF domain-like"/>
    <property type="match status" value="2"/>
</dbReference>
<keyword evidence="3" id="KW-1185">Reference proteome</keyword>
<dbReference type="PROSITE" id="PS50144">
    <property type="entry name" value="MATH"/>
    <property type="match status" value="2"/>
</dbReference>
<dbReference type="Gene3D" id="2.60.210.10">
    <property type="entry name" value="Apoptosis, Tumor Necrosis Factor Receptor Associated Protein 2, Chain A"/>
    <property type="match status" value="2"/>
</dbReference>
<feature type="domain" description="MATH" evidence="1">
    <location>
        <begin position="174"/>
        <end position="286"/>
    </location>
</feature>
<dbReference type="SMART" id="SM00061">
    <property type="entry name" value="MATH"/>
    <property type="match status" value="2"/>
</dbReference>
<organism evidence="2 3">
    <name type="scientific">Eucalyptus grandis</name>
    <name type="common">Flooded gum</name>
    <dbReference type="NCBI Taxonomy" id="71139"/>
    <lineage>
        <taxon>Eukaryota</taxon>
        <taxon>Viridiplantae</taxon>
        <taxon>Streptophyta</taxon>
        <taxon>Embryophyta</taxon>
        <taxon>Tracheophyta</taxon>
        <taxon>Spermatophyta</taxon>
        <taxon>Magnoliopsida</taxon>
        <taxon>eudicotyledons</taxon>
        <taxon>Gunneridae</taxon>
        <taxon>Pentapetalae</taxon>
        <taxon>rosids</taxon>
        <taxon>malvids</taxon>
        <taxon>Myrtales</taxon>
        <taxon>Myrtaceae</taxon>
        <taxon>Myrtoideae</taxon>
        <taxon>Eucalypteae</taxon>
        <taxon>Eucalyptus</taxon>
    </lineage>
</organism>
<evidence type="ECO:0000313" key="3">
    <source>
        <dbReference type="Proteomes" id="UP000030711"/>
    </source>
</evidence>
<dbReference type="PANTHER" id="PTHR46162">
    <property type="entry name" value="TRAF-LIKE FAMILY PROTEIN"/>
    <property type="match status" value="1"/>
</dbReference>